<dbReference type="InterPro" id="IPR016032">
    <property type="entry name" value="Sig_transdc_resp-reg_C-effctor"/>
</dbReference>
<dbReference type="Gene3D" id="1.10.10.10">
    <property type="entry name" value="Winged helix-like DNA-binding domain superfamily/Winged helix DNA-binding domain"/>
    <property type="match status" value="1"/>
</dbReference>
<name>A0ABU2TVF3_9ACTN</name>
<dbReference type="InterPro" id="IPR000792">
    <property type="entry name" value="Tscrpt_reg_LuxR_C"/>
</dbReference>
<gene>
    <name evidence="4" type="ORF">RM764_18370</name>
</gene>
<organism evidence="4 5">
    <name type="scientific">Streptomyces gibsoniae</name>
    <dbReference type="NCBI Taxonomy" id="3075529"/>
    <lineage>
        <taxon>Bacteria</taxon>
        <taxon>Bacillati</taxon>
        <taxon>Actinomycetota</taxon>
        <taxon>Actinomycetes</taxon>
        <taxon>Kitasatosporales</taxon>
        <taxon>Streptomycetaceae</taxon>
        <taxon>Streptomyces</taxon>
    </lineage>
</organism>
<dbReference type="InterPro" id="IPR027417">
    <property type="entry name" value="P-loop_NTPase"/>
</dbReference>
<dbReference type="SUPFAM" id="SSF52540">
    <property type="entry name" value="P-loop containing nucleoside triphosphate hydrolases"/>
    <property type="match status" value="1"/>
</dbReference>
<dbReference type="SMART" id="SM00421">
    <property type="entry name" value="HTH_LUXR"/>
    <property type="match status" value="1"/>
</dbReference>
<dbReference type="Gene3D" id="1.25.40.10">
    <property type="entry name" value="Tetratricopeptide repeat domain"/>
    <property type="match status" value="2"/>
</dbReference>
<dbReference type="PROSITE" id="PS00622">
    <property type="entry name" value="HTH_LUXR_1"/>
    <property type="match status" value="1"/>
</dbReference>
<feature type="domain" description="HTH luxR-type" evidence="3">
    <location>
        <begin position="860"/>
        <end position="925"/>
    </location>
</feature>
<dbReference type="PRINTS" id="PR00038">
    <property type="entry name" value="HTHLUXR"/>
</dbReference>
<evidence type="ECO:0000256" key="1">
    <source>
        <dbReference type="ARBA" id="ARBA00022741"/>
    </source>
</evidence>
<keyword evidence="2" id="KW-0067">ATP-binding</keyword>
<evidence type="ECO:0000313" key="4">
    <source>
        <dbReference type="EMBL" id="MDT0464948.1"/>
    </source>
</evidence>
<evidence type="ECO:0000313" key="5">
    <source>
        <dbReference type="Proteomes" id="UP001183809"/>
    </source>
</evidence>
<dbReference type="PROSITE" id="PS50043">
    <property type="entry name" value="HTH_LUXR_2"/>
    <property type="match status" value="1"/>
</dbReference>
<dbReference type="Pfam" id="PF00196">
    <property type="entry name" value="GerE"/>
    <property type="match status" value="1"/>
</dbReference>
<accession>A0ABU2TVF3</accession>
<dbReference type="RefSeq" id="WP_311696425.1">
    <property type="nucleotide sequence ID" value="NZ_JAVREY010000019.1"/>
</dbReference>
<dbReference type="InterPro" id="IPR011990">
    <property type="entry name" value="TPR-like_helical_dom_sf"/>
</dbReference>
<dbReference type="Gene3D" id="3.40.50.300">
    <property type="entry name" value="P-loop containing nucleotide triphosphate hydrolases"/>
    <property type="match status" value="1"/>
</dbReference>
<dbReference type="CDD" id="cd06170">
    <property type="entry name" value="LuxR_C_like"/>
    <property type="match status" value="1"/>
</dbReference>
<comment type="caution">
    <text evidence="4">The sequence shown here is derived from an EMBL/GenBank/DDBJ whole genome shotgun (WGS) entry which is preliminary data.</text>
</comment>
<reference evidence="5" key="1">
    <citation type="submission" date="2023-07" db="EMBL/GenBank/DDBJ databases">
        <title>30 novel species of actinomycetes from the DSMZ collection.</title>
        <authorList>
            <person name="Nouioui I."/>
        </authorList>
    </citation>
    <scope>NUCLEOTIDE SEQUENCE [LARGE SCALE GENOMIC DNA]</scope>
    <source>
        <strain evidence="5">DSM 41699</strain>
    </source>
</reference>
<protein>
    <submittedName>
        <fullName evidence="4">AAA family ATPase</fullName>
    </submittedName>
</protein>
<dbReference type="SUPFAM" id="SSF46894">
    <property type="entry name" value="C-terminal effector domain of the bipartite response regulators"/>
    <property type="match status" value="1"/>
</dbReference>
<sequence length="932" mass="98914">MTELRLRGRDREVAALRAALDSVRGGRGACVVVEGAAGVGKSRLLAELAETARRLGFDVVSVAADELDQYGAGAALQTALRSPGVPDRTSAVSDDERLRLLDSVTDMLEDRAQRAPVLVLVDDAQWADPATLFALRTLPGRLAAARILWVPAVRPESERPIVARMREDLERLGARRLTLGPLPQRELQHIVADVLGATPSPDLAGLLRGIAGNPFLAIELVRAFADSGAVKVEAGVAGLLRHDIPVGFRRSVAARLARLPEDAVGLLRIGAVLGREFDLGTAARMLGRQVGSLLSGIEAVLEADLLSGDGPRLVFRHDLIRQAVYENLPPAVRTALHREAADLLRSLGGRPSEVAWHVVMSGSPVGDDAATTLHTAVRELSSTAPDAAADLAQRIAGLLPPHDRRRVTLLTEAAEYLGRTRRVHEALDLIDTALSGRPEPPQEASLRLAAAEIHQAAGDDDAAMTHLEQALDLPALPPDLRVRLLKTKATGHVYLGDIAAAEATDTGLVDAAYRSNDPALVLSAMVFQSQTSFYRGRLVRAFDLADQATVRAGAEPAALYLRPPRIPALWLGTVATSTDRLADTGRILREGQREAEALGLGWSLPYWHVCRACALFEQGALDDAAVEAESGLSVADELEITRANPQARALLTLVEIRRGDLARAGKHLRAAETASGTDRPPYGPWVSLARAALAYEEGQETVAAAALAHSFGGGEMPRLLTVPPSHWPAIARMALRGGDPAVARAVSEALSGLAEQNAGQQTVGAVRAHVNGLLDGAPGELSSAVTAYRSSGRPLALAAACEDLGTLLAGSADPEAAIPYLEEAGQLASASGAVRDHERIRRHLRQLGVRNGAAPHPTAGAPGWECLTESERKLIPLVVDGLTNRAIAERLYLSVHTVNTHMKHIFAKLGINTRVELTRLAIERGGIADETG</sequence>
<dbReference type="PANTHER" id="PTHR16305">
    <property type="entry name" value="TESTICULAR SOLUBLE ADENYLYL CYCLASE"/>
    <property type="match status" value="1"/>
</dbReference>
<dbReference type="SUPFAM" id="SSF48452">
    <property type="entry name" value="TPR-like"/>
    <property type="match status" value="1"/>
</dbReference>
<dbReference type="PANTHER" id="PTHR16305:SF35">
    <property type="entry name" value="TRANSCRIPTIONAL ACTIVATOR DOMAIN"/>
    <property type="match status" value="1"/>
</dbReference>
<proteinExistence type="predicted"/>
<keyword evidence="1" id="KW-0547">Nucleotide-binding</keyword>
<dbReference type="InterPro" id="IPR036388">
    <property type="entry name" value="WH-like_DNA-bd_sf"/>
</dbReference>
<keyword evidence="5" id="KW-1185">Reference proteome</keyword>
<dbReference type="EMBL" id="JAVREY010000019">
    <property type="protein sequence ID" value="MDT0464948.1"/>
    <property type="molecule type" value="Genomic_DNA"/>
</dbReference>
<dbReference type="InterPro" id="IPR041664">
    <property type="entry name" value="AAA_16"/>
</dbReference>
<evidence type="ECO:0000259" key="3">
    <source>
        <dbReference type="PROSITE" id="PS50043"/>
    </source>
</evidence>
<dbReference type="Proteomes" id="UP001183809">
    <property type="component" value="Unassembled WGS sequence"/>
</dbReference>
<dbReference type="Pfam" id="PF13191">
    <property type="entry name" value="AAA_16"/>
    <property type="match status" value="1"/>
</dbReference>
<evidence type="ECO:0000256" key="2">
    <source>
        <dbReference type="ARBA" id="ARBA00022840"/>
    </source>
</evidence>